<comment type="caution">
    <text evidence="1">The sequence shown here is derived from an EMBL/GenBank/DDBJ whole genome shotgun (WGS) entry which is preliminary data.</text>
</comment>
<evidence type="ECO:0000313" key="1">
    <source>
        <dbReference type="EMBL" id="GFR13589.1"/>
    </source>
</evidence>
<dbReference type="Proteomes" id="UP000887116">
    <property type="component" value="Unassembled WGS sequence"/>
</dbReference>
<keyword evidence="2" id="KW-1185">Reference proteome</keyword>
<protein>
    <recommendedName>
        <fullName evidence="3">SCAN domain-containing protein 3</fullName>
    </recommendedName>
</protein>
<accession>A0A8X6GZH4</accession>
<dbReference type="AlphaFoldDB" id="A0A8X6GZH4"/>
<sequence length="71" mass="7932">MRGRFQSTQALLKQKSPLCSWAHCMIHREALVANERSPGLNSVLMAVVTEVNYINMRPLKSKASSLGFVKT</sequence>
<organism evidence="1 2">
    <name type="scientific">Trichonephila clavata</name>
    <name type="common">Joro spider</name>
    <name type="synonym">Nephila clavata</name>
    <dbReference type="NCBI Taxonomy" id="2740835"/>
    <lineage>
        <taxon>Eukaryota</taxon>
        <taxon>Metazoa</taxon>
        <taxon>Ecdysozoa</taxon>
        <taxon>Arthropoda</taxon>
        <taxon>Chelicerata</taxon>
        <taxon>Arachnida</taxon>
        <taxon>Araneae</taxon>
        <taxon>Araneomorphae</taxon>
        <taxon>Entelegynae</taxon>
        <taxon>Araneoidea</taxon>
        <taxon>Nephilidae</taxon>
        <taxon>Trichonephila</taxon>
    </lineage>
</organism>
<evidence type="ECO:0008006" key="3">
    <source>
        <dbReference type="Google" id="ProtNLM"/>
    </source>
</evidence>
<name>A0A8X6GZH4_TRICU</name>
<gene>
    <name evidence="1" type="ORF">TNCT_275791</name>
</gene>
<proteinExistence type="predicted"/>
<evidence type="ECO:0000313" key="2">
    <source>
        <dbReference type="Proteomes" id="UP000887116"/>
    </source>
</evidence>
<reference evidence="1" key="1">
    <citation type="submission" date="2020-07" db="EMBL/GenBank/DDBJ databases">
        <title>Multicomponent nature underlies the extraordinary mechanical properties of spider dragline silk.</title>
        <authorList>
            <person name="Kono N."/>
            <person name="Nakamura H."/>
            <person name="Mori M."/>
            <person name="Yoshida Y."/>
            <person name="Ohtoshi R."/>
            <person name="Malay A.D."/>
            <person name="Moran D.A.P."/>
            <person name="Tomita M."/>
            <person name="Numata K."/>
            <person name="Arakawa K."/>
        </authorList>
    </citation>
    <scope>NUCLEOTIDE SEQUENCE</scope>
</reference>
<dbReference type="EMBL" id="BMAO01017136">
    <property type="protein sequence ID" value="GFR13589.1"/>
    <property type="molecule type" value="Genomic_DNA"/>
</dbReference>